<name>A0A6N7S9P0_9FIRM</name>
<dbReference type="GO" id="GO:0019509">
    <property type="term" value="P:L-methionine salvage from methylthioadenosine"/>
    <property type="evidence" value="ECO:0007669"/>
    <property type="project" value="UniProtKB-UniPathway"/>
</dbReference>
<dbReference type="RefSeq" id="WP_154239554.1">
    <property type="nucleotide sequence ID" value="NZ_CALJPI010000273.1"/>
</dbReference>
<dbReference type="PANTHER" id="PTHR46832">
    <property type="entry name" value="5'-METHYLTHIOADENOSINE/S-ADENOSYLHOMOCYSTEINE NUCLEOSIDASE"/>
    <property type="match status" value="1"/>
</dbReference>
<keyword evidence="5" id="KW-0486">Methionine biosynthesis</keyword>
<comment type="caution">
    <text evidence="7">The sequence shown here is derived from an EMBL/GenBank/DDBJ whole genome shotgun (WGS) entry which is preliminary data.</text>
</comment>
<dbReference type="NCBIfam" id="TIGR01704">
    <property type="entry name" value="MTA_SAH-Nsdase"/>
    <property type="match status" value="1"/>
</dbReference>
<dbReference type="Proteomes" id="UP000433575">
    <property type="component" value="Unassembled WGS sequence"/>
</dbReference>
<dbReference type="Pfam" id="PF01048">
    <property type="entry name" value="PNP_UDP_1"/>
    <property type="match status" value="1"/>
</dbReference>
<dbReference type="Gene3D" id="3.40.50.1580">
    <property type="entry name" value="Nucleoside phosphorylase domain"/>
    <property type="match status" value="1"/>
</dbReference>
<keyword evidence="4 7" id="KW-0378">Hydrolase</keyword>
<evidence type="ECO:0000313" key="7">
    <source>
        <dbReference type="EMBL" id="MSA90335.1"/>
    </source>
</evidence>
<dbReference type="EMBL" id="WKPJ01000024">
    <property type="protein sequence ID" value="MSA90335.1"/>
    <property type="molecule type" value="Genomic_DNA"/>
</dbReference>
<proteinExistence type="predicted"/>
<protein>
    <recommendedName>
        <fullName evidence="2">adenosylhomocysteine nucleosidase</fullName>
        <ecNumber evidence="2">3.2.2.9</ecNumber>
    </recommendedName>
</protein>
<feature type="domain" description="Nucleoside phosphorylase" evidence="6">
    <location>
        <begin position="2"/>
        <end position="222"/>
    </location>
</feature>
<evidence type="ECO:0000256" key="4">
    <source>
        <dbReference type="ARBA" id="ARBA00022801"/>
    </source>
</evidence>
<dbReference type="PANTHER" id="PTHR46832:SF1">
    <property type="entry name" value="5'-METHYLTHIOADENOSINE_S-ADENOSYLHOMOCYSTEINE NUCLEOSIDASE"/>
    <property type="match status" value="1"/>
</dbReference>
<keyword evidence="10" id="KW-1185">Reference proteome</keyword>
<dbReference type="GO" id="GO:0005829">
    <property type="term" value="C:cytosol"/>
    <property type="evidence" value="ECO:0007669"/>
    <property type="project" value="TreeGrafter"/>
</dbReference>
<accession>A0A6N7S9P0</accession>
<dbReference type="InterPro" id="IPR035994">
    <property type="entry name" value="Nucleoside_phosphorylase_sf"/>
</dbReference>
<dbReference type="UniPathway" id="UPA00904">
    <property type="reaction ID" value="UER00871"/>
</dbReference>
<dbReference type="GO" id="GO:0008782">
    <property type="term" value="F:adenosylhomocysteine nucleosidase activity"/>
    <property type="evidence" value="ECO:0007669"/>
    <property type="project" value="UniProtKB-EC"/>
</dbReference>
<dbReference type="Proteomes" id="UP000480929">
    <property type="component" value="Unassembled WGS sequence"/>
</dbReference>
<reference evidence="9 10" key="1">
    <citation type="journal article" date="2019" name="Nat. Med.">
        <title>A library of human gut bacterial isolates paired with longitudinal multiomics data enables mechanistic microbiome research.</title>
        <authorList>
            <person name="Poyet M."/>
            <person name="Groussin M."/>
            <person name="Gibbons S.M."/>
            <person name="Avila-Pacheco J."/>
            <person name="Jiang X."/>
            <person name="Kearney S.M."/>
            <person name="Perrotta A.R."/>
            <person name="Berdy B."/>
            <person name="Zhao S."/>
            <person name="Lieberman T.D."/>
            <person name="Swanson P.K."/>
            <person name="Smith M."/>
            <person name="Roesemann S."/>
            <person name="Alexander J.E."/>
            <person name="Rich S.A."/>
            <person name="Livny J."/>
            <person name="Vlamakis H."/>
            <person name="Clish C."/>
            <person name="Bullock K."/>
            <person name="Deik A."/>
            <person name="Scott J."/>
            <person name="Pierce K.A."/>
            <person name="Xavier R.J."/>
            <person name="Alm E.J."/>
        </authorList>
    </citation>
    <scope>NUCLEOTIDE SEQUENCE [LARGE SCALE GENOMIC DNA]</scope>
    <source>
        <strain evidence="7 9">BIOML-A4</strain>
        <strain evidence="8 10">BIOML-A5</strain>
    </source>
</reference>
<gene>
    <name evidence="8" type="ORF">GKD88_13135</name>
    <name evidence="7" type="ORF">GKE08_13465</name>
</gene>
<keyword evidence="7" id="KW-0326">Glycosidase</keyword>
<comment type="pathway">
    <text evidence="1">Amino-acid biosynthesis; L-methionine biosynthesis via salvage pathway; S-methyl-5-thio-alpha-D-ribose 1-phosphate from S-methyl-5'-thioadenosine (hydrolase route): step 1/2.</text>
</comment>
<dbReference type="EC" id="3.2.2.9" evidence="2"/>
<evidence type="ECO:0000313" key="8">
    <source>
        <dbReference type="EMBL" id="MSC34065.1"/>
    </source>
</evidence>
<dbReference type="EMBL" id="WKPI01000026">
    <property type="protein sequence ID" value="MSC34065.1"/>
    <property type="molecule type" value="Genomic_DNA"/>
</dbReference>
<dbReference type="NCBIfam" id="NF004079">
    <property type="entry name" value="PRK05584.1"/>
    <property type="match status" value="1"/>
</dbReference>
<sequence length="230" mass="24649">MIAIIGAMKVEIDALLALMEDVEASSIQKIPFYTGKLADVPVVVTQSGVGKTLAAMSTTLLLEHFDVSGVINIGTAGGLMENQAVLDVVISTRIAHHDVDVPGWNHGFGLDNPCCFAADERCVQAVSQVIQEHDRAWIGPIASGDCFVNTAQQVARIKQEYPEALCAEMEAASIAQVSAHYGVPFVVVRSLSDITLKAGNEMTFEEYAQKASVRSAAWCEKVVVKLAECL</sequence>
<keyword evidence="3" id="KW-0028">Amino-acid biosynthesis</keyword>
<evidence type="ECO:0000313" key="10">
    <source>
        <dbReference type="Proteomes" id="UP000480929"/>
    </source>
</evidence>
<dbReference type="InterPro" id="IPR010049">
    <property type="entry name" value="MTA_SAH_Nsdase"/>
</dbReference>
<organism evidence="7 9">
    <name type="scientific">Holdemania massiliensis</name>
    <dbReference type="NCBI Taxonomy" id="1468449"/>
    <lineage>
        <taxon>Bacteria</taxon>
        <taxon>Bacillati</taxon>
        <taxon>Bacillota</taxon>
        <taxon>Erysipelotrichia</taxon>
        <taxon>Erysipelotrichales</taxon>
        <taxon>Erysipelotrichaceae</taxon>
        <taxon>Holdemania</taxon>
    </lineage>
</organism>
<evidence type="ECO:0000259" key="6">
    <source>
        <dbReference type="Pfam" id="PF01048"/>
    </source>
</evidence>
<dbReference type="CDD" id="cd09008">
    <property type="entry name" value="MTAN"/>
    <property type="match status" value="1"/>
</dbReference>
<dbReference type="InterPro" id="IPR000845">
    <property type="entry name" value="Nucleoside_phosphorylase_d"/>
</dbReference>
<dbReference type="GO" id="GO:0009164">
    <property type="term" value="P:nucleoside catabolic process"/>
    <property type="evidence" value="ECO:0007669"/>
    <property type="project" value="InterPro"/>
</dbReference>
<evidence type="ECO:0000256" key="2">
    <source>
        <dbReference type="ARBA" id="ARBA00011974"/>
    </source>
</evidence>
<evidence type="ECO:0000256" key="3">
    <source>
        <dbReference type="ARBA" id="ARBA00022605"/>
    </source>
</evidence>
<dbReference type="OrthoDB" id="9792278at2"/>
<dbReference type="GO" id="GO:0019284">
    <property type="term" value="P:L-methionine salvage from S-adenosylmethionine"/>
    <property type="evidence" value="ECO:0007669"/>
    <property type="project" value="TreeGrafter"/>
</dbReference>
<dbReference type="AlphaFoldDB" id="A0A6N7S9P0"/>
<evidence type="ECO:0000256" key="1">
    <source>
        <dbReference type="ARBA" id="ARBA00004945"/>
    </source>
</evidence>
<dbReference type="GO" id="GO:0008930">
    <property type="term" value="F:methylthioadenosine nucleosidase activity"/>
    <property type="evidence" value="ECO:0007669"/>
    <property type="project" value="InterPro"/>
</dbReference>
<evidence type="ECO:0000256" key="5">
    <source>
        <dbReference type="ARBA" id="ARBA00023167"/>
    </source>
</evidence>
<dbReference type="SUPFAM" id="SSF53167">
    <property type="entry name" value="Purine and uridine phosphorylases"/>
    <property type="match status" value="1"/>
</dbReference>
<evidence type="ECO:0000313" key="9">
    <source>
        <dbReference type="Proteomes" id="UP000433575"/>
    </source>
</evidence>